<dbReference type="SUPFAM" id="SSF161093">
    <property type="entry name" value="MgtE membrane domain-like"/>
    <property type="match status" value="2"/>
</dbReference>
<evidence type="ECO:0000256" key="5">
    <source>
        <dbReference type="ARBA" id="ARBA00022842"/>
    </source>
</evidence>
<keyword evidence="4 9" id="KW-0812">Transmembrane</keyword>
<evidence type="ECO:0000256" key="4">
    <source>
        <dbReference type="ARBA" id="ARBA00022692"/>
    </source>
</evidence>
<accession>A0ABR2VZQ3</accession>
<dbReference type="Gene3D" id="1.10.357.20">
    <property type="entry name" value="SLC41 divalent cation transporters, integral membrane domain"/>
    <property type="match status" value="2"/>
</dbReference>
<evidence type="ECO:0000256" key="8">
    <source>
        <dbReference type="ARBA" id="ARBA00023136"/>
    </source>
</evidence>
<feature type="transmembrane region" description="Helical" evidence="9">
    <location>
        <begin position="308"/>
        <end position="327"/>
    </location>
</feature>
<feature type="transmembrane region" description="Helical" evidence="9">
    <location>
        <begin position="143"/>
        <end position="166"/>
    </location>
</feature>
<dbReference type="InterPro" id="IPR006667">
    <property type="entry name" value="SLC41_membr_dom"/>
</dbReference>
<dbReference type="Pfam" id="PF01769">
    <property type="entry name" value="MgtE"/>
    <property type="match status" value="2"/>
</dbReference>
<feature type="transmembrane region" description="Helical" evidence="9">
    <location>
        <begin position="85"/>
        <end position="104"/>
    </location>
</feature>
<feature type="transmembrane region" description="Helical" evidence="9">
    <location>
        <begin position="347"/>
        <end position="367"/>
    </location>
</feature>
<dbReference type="PANTHER" id="PTHR16228">
    <property type="entry name" value="DIVALENT CATION TRANSPORTER SOLUTE CARRIER FAMILY 41"/>
    <property type="match status" value="1"/>
</dbReference>
<keyword evidence="3" id="KW-0813">Transport</keyword>
<evidence type="ECO:0000256" key="9">
    <source>
        <dbReference type="SAM" id="Phobius"/>
    </source>
</evidence>
<feature type="transmembrane region" description="Helical" evidence="9">
    <location>
        <begin position="379"/>
        <end position="402"/>
    </location>
</feature>
<keyword evidence="5" id="KW-0460">Magnesium</keyword>
<feature type="transmembrane region" description="Helical" evidence="9">
    <location>
        <begin position="216"/>
        <end position="236"/>
    </location>
</feature>
<gene>
    <name evidence="11" type="ORF">K7432_007690</name>
</gene>
<organism evidence="11 12">
    <name type="scientific">Basidiobolus ranarum</name>
    <dbReference type="NCBI Taxonomy" id="34480"/>
    <lineage>
        <taxon>Eukaryota</taxon>
        <taxon>Fungi</taxon>
        <taxon>Fungi incertae sedis</taxon>
        <taxon>Zoopagomycota</taxon>
        <taxon>Entomophthoromycotina</taxon>
        <taxon>Basidiobolomycetes</taxon>
        <taxon>Basidiobolales</taxon>
        <taxon>Basidiobolaceae</taxon>
        <taxon>Basidiobolus</taxon>
    </lineage>
</organism>
<feature type="transmembrane region" description="Helical" evidence="9">
    <location>
        <begin position="178"/>
        <end position="204"/>
    </location>
</feature>
<evidence type="ECO:0000256" key="6">
    <source>
        <dbReference type="ARBA" id="ARBA00022989"/>
    </source>
</evidence>
<feature type="transmembrane region" description="Helical" evidence="9">
    <location>
        <begin position="57"/>
        <end position="79"/>
    </location>
</feature>
<dbReference type="Proteomes" id="UP001479436">
    <property type="component" value="Unassembled WGS sequence"/>
</dbReference>
<dbReference type="EMBL" id="JASJQH010007267">
    <property type="protein sequence ID" value="KAK9711630.1"/>
    <property type="molecule type" value="Genomic_DNA"/>
</dbReference>
<feature type="transmembrane region" description="Helical" evidence="9">
    <location>
        <begin position="276"/>
        <end position="296"/>
    </location>
</feature>
<comment type="similarity">
    <text evidence="2">Belongs to the SLC41A transporter family.</text>
</comment>
<dbReference type="InterPro" id="IPR045349">
    <property type="entry name" value="SLC41A1-3"/>
</dbReference>
<feature type="domain" description="SLC41A/MgtE integral membrane" evidence="10">
    <location>
        <begin position="313"/>
        <end position="433"/>
    </location>
</feature>
<keyword evidence="8 9" id="KW-0472">Membrane</keyword>
<dbReference type="InterPro" id="IPR036739">
    <property type="entry name" value="SLC41_membr_dom_sf"/>
</dbReference>
<keyword evidence="7" id="KW-0406">Ion transport</keyword>
<reference evidence="11 12" key="1">
    <citation type="submission" date="2023-04" db="EMBL/GenBank/DDBJ databases">
        <title>Genome of Basidiobolus ranarum AG-B5.</title>
        <authorList>
            <person name="Stajich J.E."/>
            <person name="Carter-House D."/>
            <person name="Gryganskyi A."/>
        </authorList>
    </citation>
    <scope>NUCLEOTIDE SEQUENCE [LARGE SCALE GENOMIC DNA]</scope>
    <source>
        <strain evidence="11 12">AG-B5</strain>
    </source>
</reference>
<comment type="caution">
    <text evidence="11">The sequence shown here is derived from an EMBL/GenBank/DDBJ whole genome shotgun (WGS) entry which is preliminary data.</text>
</comment>
<feature type="domain" description="SLC41A/MgtE integral membrane" evidence="10">
    <location>
        <begin position="100"/>
        <end position="235"/>
    </location>
</feature>
<keyword evidence="6 9" id="KW-1133">Transmembrane helix</keyword>
<dbReference type="PANTHER" id="PTHR16228:SF7">
    <property type="entry name" value="SLC41A_MGTE INTEGRAL MEMBRANE DOMAIN-CONTAINING PROTEIN"/>
    <property type="match status" value="1"/>
</dbReference>
<name>A0ABR2VZQ3_9FUNG</name>
<evidence type="ECO:0000313" key="11">
    <source>
        <dbReference type="EMBL" id="KAK9711630.1"/>
    </source>
</evidence>
<evidence type="ECO:0000259" key="10">
    <source>
        <dbReference type="Pfam" id="PF01769"/>
    </source>
</evidence>
<evidence type="ECO:0000313" key="12">
    <source>
        <dbReference type="Proteomes" id="UP001479436"/>
    </source>
</evidence>
<evidence type="ECO:0000256" key="2">
    <source>
        <dbReference type="ARBA" id="ARBA00009749"/>
    </source>
</evidence>
<evidence type="ECO:0000256" key="7">
    <source>
        <dbReference type="ARBA" id="ARBA00023065"/>
    </source>
</evidence>
<comment type="subcellular location">
    <subcellularLocation>
        <location evidence="1">Membrane</location>
        <topology evidence="1">Multi-pass membrane protein</topology>
    </subcellularLocation>
</comment>
<feature type="transmembrane region" description="Helical" evidence="9">
    <location>
        <begin position="414"/>
        <end position="438"/>
    </location>
</feature>
<protein>
    <recommendedName>
        <fullName evidence="10">SLC41A/MgtE integral membrane domain-containing protein</fullName>
    </recommendedName>
</protein>
<sequence>MVISRPQIDPKVVTNDGYIADTKVSIGAYFKNEIKMSSKLGKPDYHLSNRTSREGKLSLIIQAFPSLLVGMAGCMYAGWMLDQIQGWQVFVQISELFILVPILLNLKGNLEMNLAARLCTAANLGEIDVPSTRRRNLIVGNMMLIQLQSVVVGGAAGCFSIVMANMLNPSSNTLPEMLLVITSSILCASLSSLILGAFMCAVVMYSRKLNINPDNVASPLAASLGDIIALTLFAGFSRGLLVVIDTQISLILLIILLLTIPVWIHLILANEHVKHLLFVGWSPIFGALLISSFSGLVLERFINQYTELALFSPVLTGVAGNIASIYASRISTALHTLQKENHSGVMLVLFGLNIPAQWIFLFGVTSLGLGTGVVSIPLFIMYTFTSVTLVTAMLLLTKWLSYYLWNRQLDPDNYIMPIVTAVGDLIGTLMLVFALIIISPEW</sequence>
<keyword evidence="12" id="KW-1185">Reference proteome</keyword>
<feature type="transmembrane region" description="Helical" evidence="9">
    <location>
        <begin position="248"/>
        <end position="269"/>
    </location>
</feature>
<proteinExistence type="inferred from homology"/>
<evidence type="ECO:0000256" key="1">
    <source>
        <dbReference type="ARBA" id="ARBA00004141"/>
    </source>
</evidence>
<evidence type="ECO:0000256" key="3">
    <source>
        <dbReference type="ARBA" id="ARBA00022448"/>
    </source>
</evidence>